<evidence type="ECO:0000256" key="4">
    <source>
        <dbReference type="ARBA" id="ARBA00022801"/>
    </source>
</evidence>
<feature type="region of interest" description="Disordered" evidence="10">
    <location>
        <begin position="244"/>
        <end position="271"/>
    </location>
</feature>
<feature type="region of interest" description="Disordered" evidence="10">
    <location>
        <begin position="162"/>
        <end position="185"/>
    </location>
</feature>
<dbReference type="GO" id="GO:0003676">
    <property type="term" value="F:nucleic acid binding"/>
    <property type="evidence" value="ECO:0007669"/>
    <property type="project" value="InterPro"/>
</dbReference>
<evidence type="ECO:0000256" key="2">
    <source>
        <dbReference type="ARBA" id="ARBA00022723"/>
    </source>
</evidence>
<evidence type="ECO:0000256" key="1">
    <source>
        <dbReference type="ARBA" id="ARBA00022722"/>
    </source>
</evidence>
<dbReference type="Gene3D" id="3.30.420.10">
    <property type="entry name" value="Ribonuclease H-like superfamily/Ribonuclease H"/>
    <property type="match status" value="1"/>
</dbReference>
<keyword evidence="8" id="KW-0548">Nucleotidyltransferase</keyword>
<keyword evidence="2" id="KW-0479">Metal-binding</keyword>
<dbReference type="InterPro" id="IPR039537">
    <property type="entry name" value="Retrotran_Ty1/copia-like"/>
</dbReference>
<evidence type="ECO:0000256" key="6">
    <source>
        <dbReference type="ARBA" id="ARBA00022908"/>
    </source>
</evidence>
<evidence type="ECO:0000256" key="10">
    <source>
        <dbReference type="SAM" id="MobiDB-lite"/>
    </source>
</evidence>
<evidence type="ECO:0000256" key="9">
    <source>
        <dbReference type="ARBA" id="ARBA00023172"/>
    </source>
</evidence>
<evidence type="ECO:0000259" key="11">
    <source>
        <dbReference type="Pfam" id="PF13976"/>
    </source>
</evidence>
<accession>A0A699KT72</accession>
<keyword evidence="7" id="KW-0695">RNA-directed DNA polymerase</keyword>
<dbReference type="Pfam" id="PF13976">
    <property type="entry name" value="gag_pre-integrs"/>
    <property type="match status" value="1"/>
</dbReference>
<dbReference type="GO" id="GO:0004519">
    <property type="term" value="F:endonuclease activity"/>
    <property type="evidence" value="ECO:0007669"/>
    <property type="project" value="UniProtKB-KW"/>
</dbReference>
<dbReference type="GO" id="GO:0046872">
    <property type="term" value="F:metal ion binding"/>
    <property type="evidence" value="ECO:0007669"/>
    <property type="project" value="UniProtKB-KW"/>
</dbReference>
<feature type="region of interest" description="Disordered" evidence="10">
    <location>
        <begin position="1"/>
        <end position="97"/>
    </location>
</feature>
<evidence type="ECO:0000256" key="5">
    <source>
        <dbReference type="ARBA" id="ARBA00022842"/>
    </source>
</evidence>
<sequence length="556" mass="62888">MFRINPSKTSREEKHVPNTVSASARTKPITVSQPHVITKKDVNSDLNGLSSTGVDNTKTRRPQPRSNTKNDRVPSAFKSSRSKNKEAEVEEHHRNFLLSKNNKHMSSACNNIKTDSQEVISNVACDMCSKCLIFVNHDKCLCKYVNDKNSCGKNQTAKVSVKENQKKYQPKVTKPKKVEHQKSLATPKPRKLRFLFRWSPTGRLFDQEGKLAASSNSESQYGCSKGDNACTSNTMEPKIKRFPNTTTSLLDSGKKQKENVSINEKQKKQQPKVKKINKVGSIKRLALPKPNKPRSFLRWSPTGRLFDLKGKIIASSETVIQICLWSIDSSCSKHMIENLKLLINFVWKFLGTVSFGNDHIGAILGFGDLQWGNILITRVYFVEGLGNRTTNLYTINLHEMASASPICLMARASSTKSWLWHQRLSHLNFDTINDPAKNDLVSGLPKFKYHKEHLCPSCEQGKSKRSSHPPKPVPNSRQRLHLLHMDLCGPIELQASMKSEVIKTFLKRIIVLLQSPVIITRTDNETEFKNQVLKEYFDSVGISHQVSSVRTPQQKE</sequence>
<dbReference type="AlphaFoldDB" id="A0A699KT72"/>
<dbReference type="GO" id="GO:0003887">
    <property type="term" value="F:DNA-directed DNA polymerase activity"/>
    <property type="evidence" value="ECO:0007669"/>
    <property type="project" value="UniProtKB-KW"/>
</dbReference>
<feature type="compositionally biased region" description="Polar residues" evidence="10">
    <location>
        <begin position="18"/>
        <end position="35"/>
    </location>
</feature>
<dbReference type="SUPFAM" id="SSF53098">
    <property type="entry name" value="Ribonuclease H-like"/>
    <property type="match status" value="1"/>
</dbReference>
<dbReference type="GO" id="GO:0006310">
    <property type="term" value="P:DNA recombination"/>
    <property type="evidence" value="ECO:0007669"/>
    <property type="project" value="UniProtKB-KW"/>
</dbReference>
<keyword evidence="5" id="KW-0460">Magnesium</keyword>
<keyword evidence="8" id="KW-0239">DNA-directed DNA polymerase</keyword>
<dbReference type="PANTHER" id="PTHR42648:SF11">
    <property type="entry name" value="TRANSPOSON TY4-P GAG-POL POLYPROTEIN"/>
    <property type="match status" value="1"/>
</dbReference>
<feature type="domain" description="GAG-pre-integrase" evidence="11">
    <location>
        <begin position="391"/>
        <end position="463"/>
    </location>
</feature>
<dbReference type="InterPro" id="IPR025724">
    <property type="entry name" value="GAG-pre-integrase_dom"/>
</dbReference>
<feature type="compositionally biased region" description="Polar residues" evidence="10">
    <location>
        <begin position="44"/>
        <end position="56"/>
    </location>
</feature>
<evidence type="ECO:0000256" key="7">
    <source>
        <dbReference type="ARBA" id="ARBA00022918"/>
    </source>
</evidence>
<evidence type="ECO:0000256" key="3">
    <source>
        <dbReference type="ARBA" id="ARBA00022759"/>
    </source>
</evidence>
<keyword evidence="1" id="KW-0540">Nuclease</keyword>
<keyword evidence="4" id="KW-0378">Hydrolase</keyword>
<protein>
    <recommendedName>
        <fullName evidence="11">GAG-pre-integrase domain-containing protein</fullName>
    </recommendedName>
</protein>
<organism evidence="12">
    <name type="scientific">Tanacetum cinerariifolium</name>
    <name type="common">Dalmatian daisy</name>
    <name type="synonym">Chrysanthemum cinerariifolium</name>
    <dbReference type="NCBI Taxonomy" id="118510"/>
    <lineage>
        <taxon>Eukaryota</taxon>
        <taxon>Viridiplantae</taxon>
        <taxon>Streptophyta</taxon>
        <taxon>Embryophyta</taxon>
        <taxon>Tracheophyta</taxon>
        <taxon>Spermatophyta</taxon>
        <taxon>Magnoliopsida</taxon>
        <taxon>eudicotyledons</taxon>
        <taxon>Gunneridae</taxon>
        <taxon>Pentapetalae</taxon>
        <taxon>asterids</taxon>
        <taxon>campanulids</taxon>
        <taxon>Asterales</taxon>
        <taxon>Asteraceae</taxon>
        <taxon>Asteroideae</taxon>
        <taxon>Anthemideae</taxon>
        <taxon>Anthemidinae</taxon>
        <taxon>Tanacetum</taxon>
    </lineage>
</organism>
<dbReference type="PANTHER" id="PTHR42648">
    <property type="entry name" value="TRANSPOSASE, PUTATIVE-RELATED"/>
    <property type="match status" value="1"/>
</dbReference>
<reference evidence="12" key="1">
    <citation type="journal article" date="2019" name="Sci. Rep.">
        <title>Draft genome of Tanacetum cinerariifolium, the natural source of mosquito coil.</title>
        <authorList>
            <person name="Yamashiro T."/>
            <person name="Shiraishi A."/>
            <person name="Satake H."/>
            <person name="Nakayama K."/>
        </authorList>
    </citation>
    <scope>NUCLEOTIDE SEQUENCE</scope>
</reference>
<comment type="caution">
    <text evidence="12">The sequence shown here is derived from an EMBL/GenBank/DDBJ whole genome shotgun (WGS) entry which is preliminary data.</text>
</comment>
<keyword evidence="8" id="KW-0808">Transferase</keyword>
<dbReference type="EMBL" id="BKCJ010541745">
    <property type="protein sequence ID" value="GFB05229.1"/>
    <property type="molecule type" value="Genomic_DNA"/>
</dbReference>
<evidence type="ECO:0000313" key="12">
    <source>
        <dbReference type="EMBL" id="GFB05229.1"/>
    </source>
</evidence>
<dbReference type="InterPro" id="IPR012337">
    <property type="entry name" value="RNaseH-like_sf"/>
</dbReference>
<name>A0A699KT72_TANCI</name>
<feature type="compositionally biased region" description="Basic and acidic residues" evidence="10">
    <location>
        <begin position="83"/>
        <end position="94"/>
    </location>
</feature>
<dbReference type="GO" id="GO:0003964">
    <property type="term" value="F:RNA-directed DNA polymerase activity"/>
    <property type="evidence" value="ECO:0007669"/>
    <property type="project" value="UniProtKB-KW"/>
</dbReference>
<keyword evidence="6" id="KW-0229">DNA integration</keyword>
<dbReference type="GO" id="GO:0016787">
    <property type="term" value="F:hydrolase activity"/>
    <property type="evidence" value="ECO:0007669"/>
    <property type="project" value="UniProtKB-KW"/>
</dbReference>
<dbReference type="GO" id="GO:0015074">
    <property type="term" value="P:DNA integration"/>
    <property type="evidence" value="ECO:0007669"/>
    <property type="project" value="UniProtKB-KW"/>
</dbReference>
<keyword evidence="3" id="KW-0255">Endonuclease</keyword>
<proteinExistence type="predicted"/>
<evidence type="ECO:0000256" key="8">
    <source>
        <dbReference type="ARBA" id="ARBA00022932"/>
    </source>
</evidence>
<gene>
    <name evidence="12" type="ORF">Tci_677200</name>
</gene>
<keyword evidence="9" id="KW-0233">DNA recombination</keyword>
<dbReference type="InterPro" id="IPR036397">
    <property type="entry name" value="RNaseH_sf"/>
</dbReference>